<proteinExistence type="predicted"/>
<evidence type="ECO:0000313" key="2">
    <source>
        <dbReference type="Proteomes" id="UP001054945"/>
    </source>
</evidence>
<dbReference type="AlphaFoldDB" id="A0AAV4PJI5"/>
<reference evidence="1 2" key="1">
    <citation type="submission" date="2021-06" db="EMBL/GenBank/DDBJ databases">
        <title>Caerostris extrusa draft genome.</title>
        <authorList>
            <person name="Kono N."/>
            <person name="Arakawa K."/>
        </authorList>
    </citation>
    <scope>NUCLEOTIDE SEQUENCE [LARGE SCALE GENOMIC DNA]</scope>
</reference>
<sequence length="71" mass="7714">MYLNFTIVLDTLWGDGSHPLVSPLFPLCRSLFQCVANPPSEMIGQSLNGPPATDDTCVIVTPQLARTWGLP</sequence>
<evidence type="ECO:0000313" key="1">
    <source>
        <dbReference type="EMBL" id="GIX96044.1"/>
    </source>
</evidence>
<accession>A0AAV4PJI5</accession>
<dbReference type="Proteomes" id="UP001054945">
    <property type="component" value="Unassembled WGS sequence"/>
</dbReference>
<protein>
    <submittedName>
        <fullName evidence="1">Uncharacterized protein</fullName>
    </submittedName>
</protein>
<organism evidence="1 2">
    <name type="scientific">Caerostris extrusa</name>
    <name type="common">Bark spider</name>
    <name type="synonym">Caerostris bankana</name>
    <dbReference type="NCBI Taxonomy" id="172846"/>
    <lineage>
        <taxon>Eukaryota</taxon>
        <taxon>Metazoa</taxon>
        <taxon>Ecdysozoa</taxon>
        <taxon>Arthropoda</taxon>
        <taxon>Chelicerata</taxon>
        <taxon>Arachnida</taxon>
        <taxon>Araneae</taxon>
        <taxon>Araneomorphae</taxon>
        <taxon>Entelegynae</taxon>
        <taxon>Araneoidea</taxon>
        <taxon>Araneidae</taxon>
        <taxon>Caerostris</taxon>
    </lineage>
</organism>
<gene>
    <name evidence="1" type="ORF">CEXT_453031</name>
</gene>
<name>A0AAV4PJI5_CAEEX</name>
<keyword evidence="2" id="KW-1185">Reference proteome</keyword>
<comment type="caution">
    <text evidence="1">The sequence shown here is derived from an EMBL/GenBank/DDBJ whole genome shotgun (WGS) entry which is preliminary data.</text>
</comment>
<dbReference type="EMBL" id="BPLR01004601">
    <property type="protein sequence ID" value="GIX96044.1"/>
    <property type="molecule type" value="Genomic_DNA"/>
</dbReference>